<feature type="domain" description="Trematode PH-like" evidence="2">
    <location>
        <begin position="43"/>
        <end position="170"/>
    </location>
</feature>
<evidence type="ECO:0000256" key="1">
    <source>
        <dbReference type="SAM" id="MobiDB-lite"/>
    </source>
</evidence>
<dbReference type="Pfam" id="PF25356">
    <property type="entry name" value="PH_trem"/>
    <property type="match status" value="1"/>
</dbReference>
<accession>A0AAE2D8I6</accession>
<dbReference type="Proteomes" id="UP001292079">
    <property type="component" value="Unassembled WGS sequence"/>
</dbReference>
<reference evidence="3" key="1">
    <citation type="submission" date="2022-04" db="EMBL/GenBank/DDBJ databases">
        <authorList>
            <person name="Xu L."/>
            <person name="Lv Z."/>
        </authorList>
    </citation>
    <scope>NUCLEOTIDE SEQUENCE</scope>
    <source>
        <strain evidence="3">LV_2022a</strain>
    </source>
</reference>
<evidence type="ECO:0000313" key="4">
    <source>
        <dbReference type="Proteomes" id="UP001292079"/>
    </source>
</evidence>
<dbReference type="AlphaFoldDB" id="A0AAE2D8I6"/>
<sequence length="343" mass="40121">MSGRRTQSESRITSDKTVSDSWGDSLDRDISFGNRSPNIDLGNYVYHECDIYLLKQIDLGKDEDFTREKIHTLLDKYYNAKHTQCKLYMFNDTMRFERMKSIGRRSFHLELRYEDIKRCSTFRSKPQALVLCVVNHLHDKRTYELFRCKSLTDINRICNLIDKATQSNSFCLSNKLPIIYNDNIKQNIINNNKNRAISVESLQPSLLRPNSLIGDYSEYLKKTCDECIGSWKITKSNEFNKNTKVKQSTTIQCLNSSTAQFNSPLTSINKITNESIMNLNNLLELHNDNKLHKLNKLPRIKINQNITFPYNNWDDNITYLHIHPIYGPQINEYGPVYMYAVQL</sequence>
<comment type="caution">
    <text evidence="3">The sequence shown here is derived from an EMBL/GenBank/DDBJ whole genome shotgun (WGS) entry which is preliminary data.</text>
</comment>
<proteinExistence type="predicted"/>
<evidence type="ECO:0000313" key="3">
    <source>
        <dbReference type="EMBL" id="KAK4475194.1"/>
    </source>
</evidence>
<dbReference type="EMBL" id="JALJAT010000001">
    <property type="protein sequence ID" value="KAK4475194.1"/>
    <property type="molecule type" value="Genomic_DNA"/>
</dbReference>
<keyword evidence="4" id="KW-1185">Reference proteome</keyword>
<organism evidence="3 4">
    <name type="scientific">Schistosoma mekongi</name>
    <name type="common">Parasitic worm</name>
    <dbReference type="NCBI Taxonomy" id="38744"/>
    <lineage>
        <taxon>Eukaryota</taxon>
        <taxon>Metazoa</taxon>
        <taxon>Spiralia</taxon>
        <taxon>Lophotrochozoa</taxon>
        <taxon>Platyhelminthes</taxon>
        <taxon>Trematoda</taxon>
        <taxon>Digenea</taxon>
        <taxon>Strigeidida</taxon>
        <taxon>Schistosomatoidea</taxon>
        <taxon>Schistosomatidae</taxon>
        <taxon>Schistosoma</taxon>
    </lineage>
</organism>
<reference evidence="3" key="2">
    <citation type="journal article" date="2023" name="Infect Dis Poverty">
        <title>Chromosome-scale genome of the human blood fluke Schistosoma mekongi and its implications for public health.</title>
        <authorList>
            <person name="Zhou M."/>
            <person name="Xu L."/>
            <person name="Xu D."/>
            <person name="Chen W."/>
            <person name="Khan J."/>
            <person name="Hu Y."/>
            <person name="Huang H."/>
            <person name="Wei H."/>
            <person name="Zhang Y."/>
            <person name="Chusongsang P."/>
            <person name="Tanasarnprasert K."/>
            <person name="Hu X."/>
            <person name="Limpanont Y."/>
            <person name="Lv Z."/>
        </authorList>
    </citation>
    <scope>NUCLEOTIDE SEQUENCE</scope>
    <source>
        <strain evidence="3">LV_2022a</strain>
    </source>
</reference>
<evidence type="ECO:0000259" key="2">
    <source>
        <dbReference type="Pfam" id="PF25356"/>
    </source>
</evidence>
<protein>
    <recommendedName>
        <fullName evidence="2">Trematode PH-like domain-containing protein</fullName>
    </recommendedName>
</protein>
<feature type="compositionally biased region" description="Basic and acidic residues" evidence="1">
    <location>
        <begin position="1"/>
        <end position="18"/>
    </location>
</feature>
<name>A0AAE2D8I6_SCHME</name>
<feature type="region of interest" description="Disordered" evidence="1">
    <location>
        <begin position="1"/>
        <end position="23"/>
    </location>
</feature>
<dbReference type="InterPro" id="IPR057376">
    <property type="entry name" value="PH_trem"/>
</dbReference>
<gene>
    <name evidence="3" type="ORF">MN116_002275</name>
</gene>